<accession>A0AAE0LIX2</accession>
<protein>
    <submittedName>
        <fullName evidence="1">Uncharacterized protein</fullName>
    </submittedName>
</protein>
<gene>
    <name evidence="1" type="ORF">CYMTET_5941</name>
</gene>
<dbReference type="Proteomes" id="UP001190700">
    <property type="component" value="Unassembled WGS sequence"/>
</dbReference>
<dbReference type="EMBL" id="LGRX02001241">
    <property type="protein sequence ID" value="KAK3286505.1"/>
    <property type="molecule type" value="Genomic_DNA"/>
</dbReference>
<name>A0AAE0LIX2_9CHLO</name>
<evidence type="ECO:0000313" key="2">
    <source>
        <dbReference type="Proteomes" id="UP001190700"/>
    </source>
</evidence>
<keyword evidence="2" id="KW-1185">Reference proteome</keyword>
<reference evidence="1 2" key="1">
    <citation type="journal article" date="2015" name="Genome Biol. Evol.">
        <title>Comparative Genomics of a Bacterivorous Green Alga Reveals Evolutionary Causalities and Consequences of Phago-Mixotrophic Mode of Nutrition.</title>
        <authorList>
            <person name="Burns J.A."/>
            <person name="Paasch A."/>
            <person name="Narechania A."/>
            <person name="Kim E."/>
        </authorList>
    </citation>
    <scope>NUCLEOTIDE SEQUENCE [LARGE SCALE GENOMIC DNA]</scope>
    <source>
        <strain evidence="1 2">PLY_AMNH</strain>
    </source>
</reference>
<dbReference type="AlphaFoldDB" id="A0AAE0LIX2"/>
<evidence type="ECO:0000313" key="1">
    <source>
        <dbReference type="EMBL" id="KAK3286505.1"/>
    </source>
</evidence>
<comment type="caution">
    <text evidence="1">The sequence shown here is derived from an EMBL/GenBank/DDBJ whole genome shotgun (WGS) entry which is preliminary data.</text>
</comment>
<organism evidence="1 2">
    <name type="scientific">Cymbomonas tetramitiformis</name>
    <dbReference type="NCBI Taxonomy" id="36881"/>
    <lineage>
        <taxon>Eukaryota</taxon>
        <taxon>Viridiplantae</taxon>
        <taxon>Chlorophyta</taxon>
        <taxon>Pyramimonadophyceae</taxon>
        <taxon>Pyramimonadales</taxon>
        <taxon>Pyramimonadaceae</taxon>
        <taxon>Cymbomonas</taxon>
    </lineage>
</organism>
<proteinExistence type="predicted"/>
<sequence length="100" mass="11088">MSNVYKEMERSAEADSLQMKFVADSHEAMPEEKILGYRQLTQIMRAEDPPHLDDEVDVQGASQSVWFHASRCAGCEVLGGLAGLRVQAASRYGSQRTVSQ</sequence>